<protein>
    <recommendedName>
        <fullName evidence="22">NAD(P) transhydrogenase, mitochondrial</fullName>
        <ecNumber evidence="5">7.1.1.1</ecNumber>
    </recommendedName>
    <alternativeName>
        <fullName evidence="23">Nicotinamide nucleotide transhydrogenase</fullName>
    </alternativeName>
</protein>
<evidence type="ECO:0000256" key="10">
    <source>
        <dbReference type="ARBA" id="ARBA00022792"/>
    </source>
</evidence>
<evidence type="ECO:0000256" key="14">
    <source>
        <dbReference type="ARBA" id="ARBA00022989"/>
    </source>
</evidence>
<dbReference type="Gene3D" id="3.40.50.1220">
    <property type="entry name" value="TPP-binding domain"/>
    <property type="match status" value="1"/>
</dbReference>
<feature type="domain" description="Alanine dehydrogenase/pyridine nucleotide transhydrogenase N-terminal" evidence="26">
    <location>
        <begin position="365"/>
        <end position="508"/>
    </location>
</feature>
<keyword evidence="15" id="KW-0007">Acetylation</keyword>
<dbReference type="Gene3D" id="3.40.50.720">
    <property type="entry name" value="NAD(P)-binding Rossmann-like Domain"/>
    <property type="match status" value="2"/>
</dbReference>
<keyword evidence="10" id="KW-0999">Mitochondrion inner membrane</keyword>
<proteinExistence type="inferred from homology"/>
<keyword evidence="7" id="KW-0997">Cell inner membrane</keyword>
<dbReference type="InterPro" id="IPR024605">
    <property type="entry name" value="NADP_transhyd_a_C"/>
</dbReference>
<comment type="catalytic activity">
    <reaction evidence="19">
        <text>NAD(+) + NADPH + H(+)(in) = NADH + NADP(+) + H(+)(out)</text>
        <dbReference type="Rhea" id="RHEA:47992"/>
        <dbReference type="ChEBI" id="CHEBI:15378"/>
        <dbReference type="ChEBI" id="CHEBI:57540"/>
        <dbReference type="ChEBI" id="CHEBI:57783"/>
        <dbReference type="ChEBI" id="CHEBI:57945"/>
        <dbReference type="ChEBI" id="CHEBI:58349"/>
        <dbReference type="EC" id="7.1.1.1"/>
    </reaction>
</comment>
<organism evidence="27 28">
    <name type="scientific">Rhizoctonia solani</name>
    <dbReference type="NCBI Taxonomy" id="456999"/>
    <lineage>
        <taxon>Eukaryota</taxon>
        <taxon>Fungi</taxon>
        <taxon>Dikarya</taxon>
        <taxon>Basidiomycota</taxon>
        <taxon>Agaricomycotina</taxon>
        <taxon>Agaricomycetes</taxon>
        <taxon>Cantharellales</taxon>
        <taxon>Ceratobasidiaceae</taxon>
        <taxon>Rhizoctonia</taxon>
    </lineage>
</organism>
<dbReference type="NCBIfam" id="TIGR00561">
    <property type="entry name" value="pntA"/>
    <property type="match status" value="1"/>
</dbReference>
<keyword evidence="12" id="KW-0809">Transit peptide</keyword>
<keyword evidence="16" id="KW-0520">NAD</keyword>
<dbReference type="Proteomes" id="UP000650533">
    <property type="component" value="Chromosome 12"/>
</dbReference>
<dbReference type="GO" id="GO:0005886">
    <property type="term" value="C:plasma membrane"/>
    <property type="evidence" value="ECO:0007669"/>
    <property type="project" value="UniProtKB-SubCell"/>
</dbReference>
<dbReference type="GO" id="GO:0008750">
    <property type="term" value="F:proton-translocating NAD(P)+ transhydrogenase activity"/>
    <property type="evidence" value="ECO:0007669"/>
    <property type="project" value="UniProtKB-EC"/>
</dbReference>
<accession>A0A8H8T0S4</accession>
<dbReference type="GO" id="GO:0006740">
    <property type="term" value="P:NADPH regeneration"/>
    <property type="evidence" value="ECO:0007669"/>
    <property type="project" value="TreeGrafter"/>
</dbReference>
<keyword evidence="11" id="KW-0521">NADP</keyword>
<feature type="transmembrane region" description="Helical" evidence="24">
    <location>
        <begin position="1003"/>
        <end position="1024"/>
    </location>
</feature>
<dbReference type="NCBIfam" id="NF006942">
    <property type="entry name" value="PRK09424.1"/>
    <property type="match status" value="1"/>
</dbReference>
<dbReference type="RefSeq" id="XP_043184876.1">
    <property type="nucleotide sequence ID" value="XM_043331366.1"/>
</dbReference>
<dbReference type="PANTHER" id="PTHR10160:SF19">
    <property type="entry name" value="PROTON-TRANSLOCATING NAD(P)(+) TRANSHYDROGENASE"/>
    <property type="match status" value="1"/>
</dbReference>
<feature type="domain" description="Alanine dehydrogenase/pyridine nucleotide transhydrogenase NAD(H)-binding" evidence="25">
    <location>
        <begin position="517"/>
        <end position="681"/>
    </location>
</feature>
<sequence length="1381" mass="147068">MPPKHPMLAMDAPAEAEAKWLTEALLGHQHPDCDTFRKLEGALSYIHANGIVPHVHPPRITPDLISRRANTMYELLRTISLGSEHPYGFSHRTARFLDVGSKYDGFSRYVLDNSNGSGVRVFLPVDEREDNWGIPLSDRHEEYPVDLLTLVASYMSSDPTTHPLPAPLNKKFDLVILNADSSCPCVILAQLLLALYTIYNGGQILLTLSCIERPLTARVVIAISKIADYVTTSKPVRIHARSGLFYLHAQAVRTNTPAYRKLKDNLERLWYRIHSTHTRNPTWDEQDLITPWEETESPNIAVSSASDSAEIGGVGSARCPSPRFLSSRFSPSRSLHANRYNHQAPQDAAKDIPVIGIPYSQLTVGVAVEGFPGERRVALTPVNTALLLKKGFKQVLVEEGAGFQAEFSDEDYKKAGGKISTRDAVYEQADVLLKVRSPMLEKGLSSSKSEIDMIRPESTLISFLYPAQNKELIEQLQRKKVTAFGMDCVPRISRAQSLDALSSMANVAGYKAVLEAANVFGRFLTGQVTAAGKIPPCKMLVIGAGVAGLSAIATARRMGAIVRGFDTRPAVREQVQSLGAEFLEVAIQEDGSGTGGYAKTMSKEFIEAEMALFMEQCKEVDIIITTALIPGKPAPKLITKDMVNAMKQGSVIVDLAAENGGNCELTRPGEMYTHAGVNIIGYTDLPSRLARQSSNLYSNNITKFLLTLTTPQHESQLAIDMSDEIARRSVVLHQGEVLWPAPAPVVQAPAASATPPAEVKPEAKAITPWQKASREVATLTGAMGSVVALGKITGPAFMSNFYTFGLAGLIGYRAVWGVTPALHSPLMSVTNAISGMVGIGGLFIMGGGYLPHTIPQVLGALSVMLASLNVFGGFIITQRMLDMFKRPGDPPEYPWLYAVPGVVFTGAFLAAASTGMAGLVQAGYLTSSLLCIGGLSGLASQSTARQGNALGILGVGSGIVSSLAAVGFPTPVLVQFSALASIGAILGRWIGRRITGTELPQTVAALHSVVGLAAVFTSIGSVMAEVGHVELSTLHMVTAYLGVLVGGITFTGSIVAFLKLAGKMGSKPLVLPGRHLINSSLLATNFATLGAFVTMAPSAPAIAALCLTGNAALSFIKGYTTTAAIGGADMPVVITVLNAYSGFALVAEGFMLQNDLLTAVGSLIGISGSILSYIMCVAMNRSLTNVLFGGIAPTPTGVTHKIEGTVTKTNVDEVVDSLIGAENVIITPGYGMAVAKAQFAIAEMTNLLRARGINVRFAVHPVSGRMPGQCNVLLAEAGVPYDLVFEMDEINDDFGDTDIVLVIGANDTVNPIALEPGSSIAGMPVLHVWKSKQVVVMKRGMSSGYADVPNPLFYKPNTRMLFGDAKDLCDALKVGIEKAPK</sequence>
<keyword evidence="13" id="KW-1278">Translocase</keyword>
<gene>
    <name evidence="27" type="ORF">RhiXN_11551</name>
</gene>
<evidence type="ECO:0000259" key="26">
    <source>
        <dbReference type="SMART" id="SM01003"/>
    </source>
</evidence>
<dbReference type="InterPro" id="IPR007698">
    <property type="entry name" value="AlaDH/PNT_NAD(H)-bd"/>
</dbReference>
<feature type="transmembrane region" description="Helical" evidence="24">
    <location>
        <begin position="972"/>
        <end position="991"/>
    </location>
</feature>
<dbReference type="InterPro" id="IPR008143">
    <property type="entry name" value="Ala_DH/PNT_CS2"/>
</dbReference>
<evidence type="ECO:0000313" key="28">
    <source>
        <dbReference type="Proteomes" id="UP000650533"/>
    </source>
</evidence>
<evidence type="ECO:0000256" key="4">
    <source>
        <dbReference type="ARBA" id="ARBA00011738"/>
    </source>
</evidence>
<dbReference type="InterPro" id="IPR029035">
    <property type="entry name" value="DHS-like_NAD/FAD-binding_dom"/>
</dbReference>
<evidence type="ECO:0000256" key="11">
    <source>
        <dbReference type="ARBA" id="ARBA00022857"/>
    </source>
</evidence>
<dbReference type="KEGG" id="rsx:RhiXN_11551"/>
<dbReference type="SUPFAM" id="SSF52467">
    <property type="entry name" value="DHS-like NAD/FAD-binding domain"/>
    <property type="match status" value="1"/>
</dbReference>
<dbReference type="PROSITE" id="PS00837">
    <property type="entry name" value="ALADH_PNT_2"/>
    <property type="match status" value="1"/>
</dbReference>
<evidence type="ECO:0000256" key="5">
    <source>
        <dbReference type="ARBA" id="ARBA00012943"/>
    </source>
</evidence>
<comment type="subunit">
    <text evidence="4">Homodimer.</text>
</comment>
<dbReference type="EMBL" id="CP059669">
    <property type="protein sequence ID" value="QRW24639.1"/>
    <property type="molecule type" value="Genomic_DNA"/>
</dbReference>
<feature type="transmembrane region" description="Helical" evidence="24">
    <location>
        <begin position="1156"/>
        <end position="1178"/>
    </location>
</feature>
<evidence type="ECO:0000313" key="27">
    <source>
        <dbReference type="EMBL" id="QRW24639.1"/>
    </source>
</evidence>
<evidence type="ECO:0000256" key="21">
    <source>
        <dbReference type="ARBA" id="ARBA00061558"/>
    </source>
</evidence>
<comment type="similarity">
    <text evidence="3">In the N-terminal section; belongs to the AlaDH/PNT family.</text>
</comment>
<dbReference type="CDD" id="cd05304">
    <property type="entry name" value="Rubrum_tdh"/>
    <property type="match status" value="1"/>
</dbReference>
<keyword evidence="8 24" id="KW-0812">Transmembrane</keyword>
<comment type="similarity">
    <text evidence="21">In the C-terminal section; belongs to the PNT beta subunit family.</text>
</comment>
<dbReference type="EC" id="7.1.1.1" evidence="5"/>
<evidence type="ECO:0000256" key="20">
    <source>
        <dbReference type="ARBA" id="ARBA00054910"/>
    </source>
</evidence>
<keyword evidence="18 24" id="KW-0472">Membrane</keyword>
<dbReference type="SMART" id="SM01003">
    <property type="entry name" value="AlaDh_PNT_N"/>
    <property type="match status" value="1"/>
</dbReference>
<evidence type="ECO:0000256" key="7">
    <source>
        <dbReference type="ARBA" id="ARBA00022519"/>
    </source>
</evidence>
<keyword evidence="9" id="KW-0547">Nucleotide-binding</keyword>
<dbReference type="GO" id="GO:0016491">
    <property type="term" value="F:oxidoreductase activity"/>
    <property type="evidence" value="ECO:0007669"/>
    <property type="project" value="InterPro"/>
</dbReference>
<reference evidence="27" key="1">
    <citation type="submission" date="2020-05" db="EMBL/GenBank/DDBJ databases">
        <title>Evolutionary and genomic comparisons of hybrid uninucleate and nonhybrid Rhizoctonia fungi.</title>
        <authorList>
            <person name="Li C."/>
            <person name="Chen X."/>
        </authorList>
    </citation>
    <scope>NUCLEOTIDE SEQUENCE</scope>
    <source>
        <strain evidence="27">AG-1 IA</strain>
    </source>
</reference>
<feature type="transmembrane region" description="Helical" evidence="24">
    <location>
        <begin position="801"/>
        <end position="822"/>
    </location>
</feature>
<name>A0A8H8T0S4_9AGAM</name>
<dbReference type="Pfam" id="PF05222">
    <property type="entry name" value="AlaDh_PNT_N"/>
    <property type="match status" value="1"/>
</dbReference>
<dbReference type="FunFam" id="3.40.50.720:FF:000028">
    <property type="entry name" value="NAD(P) transhydrogenase subunit alpha"/>
    <property type="match status" value="1"/>
</dbReference>
<evidence type="ECO:0000256" key="19">
    <source>
        <dbReference type="ARBA" id="ARBA00048202"/>
    </source>
</evidence>
<dbReference type="GO" id="GO:0005743">
    <property type="term" value="C:mitochondrial inner membrane"/>
    <property type="evidence" value="ECO:0007669"/>
    <property type="project" value="UniProtKB-SubCell"/>
</dbReference>
<evidence type="ECO:0000256" key="22">
    <source>
        <dbReference type="ARBA" id="ARBA00074145"/>
    </source>
</evidence>
<dbReference type="InterPro" id="IPR034300">
    <property type="entry name" value="PNTB-like"/>
</dbReference>
<evidence type="ECO:0000256" key="23">
    <source>
        <dbReference type="ARBA" id="ARBA00079255"/>
    </source>
</evidence>
<comment type="subcellular location">
    <subcellularLocation>
        <location evidence="2">Cell inner membrane</location>
        <topology evidence="2">Multi-pass membrane protein</topology>
    </subcellularLocation>
    <subcellularLocation>
        <location evidence="1">Mitochondrion inner membrane</location>
        <topology evidence="1">Multi-pass membrane protein</topology>
        <orientation evidence="1">Matrix side</orientation>
    </subcellularLocation>
</comment>
<feature type="transmembrane region" description="Helical" evidence="24">
    <location>
        <begin position="947"/>
        <end position="966"/>
    </location>
</feature>
<evidence type="ECO:0000256" key="1">
    <source>
        <dbReference type="ARBA" id="ARBA00004292"/>
    </source>
</evidence>
<feature type="transmembrane region" description="Helical" evidence="24">
    <location>
        <begin position="856"/>
        <end position="876"/>
    </location>
</feature>
<feature type="transmembrane region" description="Helical" evidence="24">
    <location>
        <begin position="922"/>
        <end position="940"/>
    </location>
</feature>
<evidence type="ECO:0000256" key="15">
    <source>
        <dbReference type="ARBA" id="ARBA00022990"/>
    </source>
</evidence>
<dbReference type="FunFam" id="3.40.50.1220:FF:000002">
    <property type="entry name" value="NAD(P) transhydrogenase subunit beta"/>
    <property type="match status" value="1"/>
</dbReference>
<dbReference type="GO" id="GO:0050661">
    <property type="term" value="F:NADP binding"/>
    <property type="evidence" value="ECO:0007669"/>
    <property type="project" value="TreeGrafter"/>
</dbReference>
<dbReference type="Pfam" id="PF01262">
    <property type="entry name" value="AlaDh_PNT_C"/>
    <property type="match status" value="1"/>
</dbReference>
<dbReference type="PANTHER" id="PTHR10160">
    <property type="entry name" value="NAD(P) TRANSHYDROGENASE"/>
    <property type="match status" value="1"/>
</dbReference>
<evidence type="ECO:0000256" key="13">
    <source>
        <dbReference type="ARBA" id="ARBA00022967"/>
    </source>
</evidence>
<evidence type="ECO:0000256" key="18">
    <source>
        <dbReference type="ARBA" id="ARBA00023136"/>
    </source>
</evidence>
<dbReference type="Pfam" id="PF02233">
    <property type="entry name" value="PNTB"/>
    <property type="match status" value="1"/>
</dbReference>
<dbReference type="Pfam" id="PF12769">
    <property type="entry name" value="PNTB_4TM"/>
    <property type="match status" value="1"/>
</dbReference>
<evidence type="ECO:0000256" key="3">
    <source>
        <dbReference type="ARBA" id="ARBA00005624"/>
    </source>
</evidence>
<dbReference type="InterPro" id="IPR036291">
    <property type="entry name" value="NAD(P)-bd_dom_sf"/>
</dbReference>
<keyword evidence="6" id="KW-1003">Cell membrane</keyword>
<evidence type="ECO:0000256" key="8">
    <source>
        <dbReference type="ARBA" id="ARBA00022692"/>
    </source>
</evidence>
<dbReference type="GeneID" id="67033829"/>
<dbReference type="SUPFAM" id="SSF52283">
    <property type="entry name" value="Formate/glycerate dehydrogenase catalytic domain-like"/>
    <property type="match status" value="1"/>
</dbReference>
<evidence type="ECO:0000256" key="6">
    <source>
        <dbReference type="ARBA" id="ARBA00022475"/>
    </source>
</evidence>
<evidence type="ECO:0000256" key="24">
    <source>
        <dbReference type="SAM" id="Phobius"/>
    </source>
</evidence>
<evidence type="ECO:0000256" key="17">
    <source>
        <dbReference type="ARBA" id="ARBA00023128"/>
    </source>
</evidence>
<feature type="transmembrane region" description="Helical" evidence="24">
    <location>
        <begin position="896"/>
        <end position="916"/>
    </location>
</feature>
<dbReference type="SUPFAM" id="SSF51735">
    <property type="entry name" value="NAD(P)-binding Rossmann-fold domains"/>
    <property type="match status" value="1"/>
</dbReference>
<comment type="function">
    <text evidence="20">The transhydrogenation between NADH and NADP is coupled to respiration and ATP hydrolysis and functions as a proton pump across the membrane. May play a role in reactive oxygen species (ROS) detoxification in the adrenal gland.</text>
</comment>
<keyword evidence="14 24" id="KW-1133">Transmembrane helix</keyword>
<evidence type="ECO:0000256" key="12">
    <source>
        <dbReference type="ARBA" id="ARBA00022946"/>
    </source>
</evidence>
<feature type="transmembrane region" description="Helical" evidence="24">
    <location>
        <begin position="829"/>
        <end position="850"/>
    </location>
</feature>
<feature type="transmembrane region" description="Helical" evidence="24">
    <location>
        <begin position="1036"/>
        <end position="1058"/>
    </location>
</feature>
<evidence type="ECO:0000259" key="25">
    <source>
        <dbReference type="SMART" id="SM01002"/>
    </source>
</evidence>
<dbReference type="SMART" id="SM01002">
    <property type="entry name" value="AlaDh_PNT_C"/>
    <property type="match status" value="1"/>
</dbReference>
<evidence type="ECO:0000256" key="2">
    <source>
        <dbReference type="ARBA" id="ARBA00004429"/>
    </source>
</evidence>
<keyword evidence="17" id="KW-0496">Mitochondrion</keyword>
<dbReference type="InterPro" id="IPR007886">
    <property type="entry name" value="AlaDH/PNT_N"/>
</dbReference>
<dbReference type="InterPro" id="IPR026255">
    <property type="entry name" value="NADP_transhyd_a"/>
</dbReference>
<evidence type="ECO:0000256" key="9">
    <source>
        <dbReference type="ARBA" id="ARBA00022741"/>
    </source>
</evidence>
<evidence type="ECO:0000256" key="16">
    <source>
        <dbReference type="ARBA" id="ARBA00023027"/>
    </source>
</evidence>
<feature type="transmembrane region" description="Helical" evidence="24">
    <location>
        <begin position="1132"/>
        <end position="1150"/>
    </location>
</feature>